<dbReference type="InterPro" id="IPR011029">
    <property type="entry name" value="DEATH-like_dom_sf"/>
</dbReference>
<organism evidence="11 12">
    <name type="scientific">Sinanodonta woodiana</name>
    <name type="common">Chinese pond mussel</name>
    <name type="synonym">Anodonta woodiana</name>
    <dbReference type="NCBI Taxonomy" id="1069815"/>
    <lineage>
        <taxon>Eukaryota</taxon>
        <taxon>Metazoa</taxon>
        <taxon>Spiralia</taxon>
        <taxon>Lophotrochozoa</taxon>
        <taxon>Mollusca</taxon>
        <taxon>Bivalvia</taxon>
        <taxon>Autobranchia</taxon>
        <taxon>Heteroconchia</taxon>
        <taxon>Palaeoheterodonta</taxon>
        <taxon>Unionida</taxon>
        <taxon>Unionoidea</taxon>
        <taxon>Unionidae</taxon>
        <taxon>Unioninae</taxon>
        <taxon>Sinanodonta</taxon>
    </lineage>
</organism>
<dbReference type="SMART" id="SM00005">
    <property type="entry name" value="DEATH"/>
    <property type="match status" value="1"/>
</dbReference>
<evidence type="ECO:0000256" key="3">
    <source>
        <dbReference type="ARBA" id="ARBA00022737"/>
    </source>
</evidence>
<dbReference type="Gene3D" id="2.120.10.30">
    <property type="entry name" value="TolB, C-terminal domain"/>
    <property type="match status" value="1"/>
</dbReference>
<dbReference type="PANTHER" id="PTHR12449">
    <property type="entry name" value="DEATH DOMAIN-CONTAINING PROTEIN"/>
    <property type="match status" value="1"/>
</dbReference>
<evidence type="ECO:0000259" key="10">
    <source>
        <dbReference type="PROSITE" id="PS51424"/>
    </source>
</evidence>
<feature type="domain" description="Roc" evidence="10">
    <location>
        <begin position="301"/>
        <end position="632"/>
    </location>
</feature>
<dbReference type="SUPFAM" id="SSF101898">
    <property type="entry name" value="NHL repeat"/>
    <property type="match status" value="1"/>
</dbReference>
<dbReference type="Gene3D" id="3.40.50.300">
    <property type="entry name" value="P-loop containing nucleotide triphosphate hydrolases"/>
    <property type="match status" value="2"/>
</dbReference>
<keyword evidence="12" id="KW-1185">Reference proteome</keyword>
<keyword evidence="5" id="KW-0418">Kinase</keyword>
<dbReference type="PROSITE" id="PS50017">
    <property type="entry name" value="DEATH_DOMAIN"/>
    <property type="match status" value="2"/>
</dbReference>
<feature type="domain" description="Death" evidence="9">
    <location>
        <begin position="882"/>
        <end position="953"/>
    </location>
</feature>
<evidence type="ECO:0000256" key="2">
    <source>
        <dbReference type="ARBA" id="ARBA00022679"/>
    </source>
</evidence>
<dbReference type="CDD" id="cd01670">
    <property type="entry name" value="Death"/>
    <property type="match status" value="2"/>
</dbReference>
<evidence type="ECO:0000313" key="12">
    <source>
        <dbReference type="Proteomes" id="UP001634394"/>
    </source>
</evidence>
<dbReference type="PROSITE" id="PS51424">
    <property type="entry name" value="ROC"/>
    <property type="match status" value="1"/>
</dbReference>
<comment type="caution">
    <text evidence="11">The sequence shown here is derived from an EMBL/GenBank/DDBJ whole genome shotgun (WGS) entry which is preliminary data.</text>
</comment>
<dbReference type="SUPFAM" id="SSF52540">
    <property type="entry name" value="P-loop containing nucleoside triphosphate hydrolases"/>
    <property type="match status" value="1"/>
</dbReference>
<sequence length="1068" mass="121290">MFKLAFSSGAGQCPWHTGILYLRDDLLILVESPAYNIRLYSNLTGKLLATSERLQSQPWSIGMLDKSGSCIAVALWNGTIQIFSIQSNEISTSIKSTRTLVTQMKKCYAVCSIAQGNELVVTGPYKRFHCFTVLSSLGEVHGKLCKICTYGGLASFLAKSNDELDIYVSCSVCHDSPDNGVYCFNLTSGKCKFKYRRNLKLPRGICVDSMGYIFVCDQNTSCIHQMTGEGEPVAVFGELNDIPAEPMAISFNQNCHELLVTSWARNEVSRFRLIHDVNIPAEILRMDEGSLQMYKEALQKGMEKVFNIRVMVVGHYGVGKTTLTKRLLGEDVNIFQRKSTEGIDVHTHCCRVSLDTWEWETQHKEAEKYARLQRLVWLLNDHGPKDKVDDGNSAHIDFVYETDVTSATANSDDCATDASDLSTTLKPDIAGSAACNNALGPDRKRKHPKDTERKDQIVELVQMVNENAADLKNRTKQKYAGVTMMDFAGQYAFYTTHPMFMTSRAIYILVIDLSQQITDIVTDNECFFDCDGIKLHMVHEFVEVWLNSIHSIAPPNAVGNPPVVLVATHLDKIPAESRQVAIDRYFQEIRSKLKDQPTRLHLANHDFALDNTRLDPILEDLKGLITDLARKQPFWGEEVPARWLPLEQTIMALKDSGVKVVLFELVKEMNQSGSVQIQSEKELDLFLRFQHEKGTIIYFSANGLKDKIVLDPIWLIDALKTIITAKMFIYRNNPAITGKWDEFEKNGKLTPELIGAVWTKESNSDFHENKEHILPLMEKLNIIAKPRSFNERGDEVKAENYYIVPCMLSQCPRSEVECIDSLVPVSEMKNNAEFMCKWHADHVIESREICKFWFETKELRAELEPDNPISWHPLDLQDERPSDRQLSRLSLRIGREFHVLGLELGISEAEIQQIQIENPFVATQCFMILFRWAQRNVGQATFKNLERALRNVGADIEILTTLNEADDFVSCLSTDALDTRPTEQELKNISVYIGKEFVHLGVELGIHLTRIEQIRLEFPGSVARQSLEILFVWRAIHAGHATFRNLERAFWAARMDANIINHVLSSRF</sequence>
<dbReference type="Gene3D" id="1.10.533.10">
    <property type="entry name" value="Death Domain, Fas"/>
    <property type="match status" value="2"/>
</dbReference>
<gene>
    <name evidence="11" type="ORF">ACJMK2_014967</name>
</gene>
<dbReference type="EC" id="2.7.11.1" evidence="1"/>
<evidence type="ECO:0000256" key="5">
    <source>
        <dbReference type="ARBA" id="ARBA00022777"/>
    </source>
</evidence>
<dbReference type="InterPro" id="IPR032171">
    <property type="entry name" value="COR-A"/>
</dbReference>
<name>A0ABD3V2W5_SINWO</name>
<dbReference type="Pfam" id="PF16095">
    <property type="entry name" value="COR-A"/>
    <property type="match status" value="1"/>
</dbReference>
<accession>A0ABD3V2W5</accession>
<evidence type="ECO:0000313" key="11">
    <source>
        <dbReference type="EMBL" id="KAL3855765.1"/>
    </source>
</evidence>
<keyword evidence="4" id="KW-0547">Nucleotide-binding</keyword>
<keyword evidence="6" id="KW-0067">ATP-binding</keyword>
<comment type="catalytic activity">
    <reaction evidence="8">
        <text>L-seryl-[protein] + ATP = O-phospho-L-seryl-[protein] + ADP + H(+)</text>
        <dbReference type="Rhea" id="RHEA:17989"/>
        <dbReference type="Rhea" id="RHEA-COMP:9863"/>
        <dbReference type="Rhea" id="RHEA-COMP:11604"/>
        <dbReference type="ChEBI" id="CHEBI:15378"/>
        <dbReference type="ChEBI" id="CHEBI:29999"/>
        <dbReference type="ChEBI" id="CHEBI:30616"/>
        <dbReference type="ChEBI" id="CHEBI:83421"/>
        <dbReference type="ChEBI" id="CHEBI:456216"/>
        <dbReference type="EC" id="2.7.11.1"/>
    </reaction>
</comment>
<dbReference type="InterPro" id="IPR000488">
    <property type="entry name" value="Death_dom"/>
</dbReference>
<dbReference type="InterPro" id="IPR020859">
    <property type="entry name" value="ROC"/>
</dbReference>
<evidence type="ECO:0000256" key="4">
    <source>
        <dbReference type="ARBA" id="ARBA00022741"/>
    </source>
</evidence>
<dbReference type="SUPFAM" id="SSF47986">
    <property type="entry name" value="DEATH domain"/>
    <property type="match status" value="2"/>
</dbReference>
<dbReference type="Pfam" id="PF00531">
    <property type="entry name" value="Death"/>
    <property type="match status" value="1"/>
</dbReference>
<keyword evidence="3" id="KW-0677">Repeat</keyword>
<dbReference type="AlphaFoldDB" id="A0ABD3V2W5"/>
<dbReference type="InterPro" id="IPR036388">
    <property type="entry name" value="WH-like_DNA-bd_sf"/>
</dbReference>
<dbReference type="InterPro" id="IPR011042">
    <property type="entry name" value="6-blade_b-propeller_TolB-like"/>
</dbReference>
<dbReference type="Proteomes" id="UP001634394">
    <property type="component" value="Unassembled WGS sequence"/>
</dbReference>
<dbReference type="GO" id="GO:0016301">
    <property type="term" value="F:kinase activity"/>
    <property type="evidence" value="ECO:0007669"/>
    <property type="project" value="UniProtKB-KW"/>
</dbReference>
<dbReference type="Pfam" id="PF08477">
    <property type="entry name" value="Roc"/>
    <property type="match status" value="1"/>
</dbReference>
<evidence type="ECO:0000256" key="1">
    <source>
        <dbReference type="ARBA" id="ARBA00012513"/>
    </source>
</evidence>
<comment type="catalytic activity">
    <reaction evidence="7">
        <text>L-threonyl-[protein] + ATP = O-phospho-L-threonyl-[protein] + ADP + H(+)</text>
        <dbReference type="Rhea" id="RHEA:46608"/>
        <dbReference type="Rhea" id="RHEA-COMP:11060"/>
        <dbReference type="Rhea" id="RHEA-COMP:11605"/>
        <dbReference type="ChEBI" id="CHEBI:15378"/>
        <dbReference type="ChEBI" id="CHEBI:30013"/>
        <dbReference type="ChEBI" id="CHEBI:30616"/>
        <dbReference type="ChEBI" id="CHEBI:61977"/>
        <dbReference type="ChEBI" id="CHEBI:456216"/>
        <dbReference type="EC" id="2.7.11.1"/>
    </reaction>
</comment>
<protein>
    <recommendedName>
        <fullName evidence="1">non-specific serine/threonine protein kinase</fullName>
        <ecNumber evidence="1">2.7.11.1</ecNumber>
    </recommendedName>
</protein>
<keyword evidence="2" id="KW-0808">Transferase</keyword>
<evidence type="ECO:0000256" key="7">
    <source>
        <dbReference type="ARBA" id="ARBA00047899"/>
    </source>
</evidence>
<reference evidence="11 12" key="1">
    <citation type="submission" date="2024-11" db="EMBL/GenBank/DDBJ databases">
        <title>Chromosome-level genome assembly of the freshwater bivalve Anodonta woodiana.</title>
        <authorList>
            <person name="Chen X."/>
        </authorList>
    </citation>
    <scope>NUCLEOTIDE SEQUENCE [LARGE SCALE GENOMIC DNA]</scope>
    <source>
        <strain evidence="11">MN2024</strain>
        <tissue evidence="11">Gills</tissue>
    </source>
</reference>
<dbReference type="PANTHER" id="PTHR12449:SF18">
    <property type="entry name" value="DEATH DOMAIN-CONTAINING PROTEIN"/>
    <property type="match status" value="1"/>
</dbReference>
<proteinExistence type="predicted"/>
<dbReference type="InterPro" id="IPR027417">
    <property type="entry name" value="P-loop_NTPase"/>
</dbReference>
<evidence type="ECO:0000259" key="9">
    <source>
        <dbReference type="PROSITE" id="PS50017"/>
    </source>
</evidence>
<evidence type="ECO:0000256" key="8">
    <source>
        <dbReference type="ARBA" id="ARBA00048679"/>
    </source>
</evidence>
<dbReference type="GO" id="GO:0005524">
    <property type="term" value="F:ATP binding"/>
    <property type="evidence" value="ECO:0007669"/>
    <property type="project" value="UniProtKB-KW"/>
</dbReference>
<dbReference type="EMBL" id="JBJQND010000014">
    <property type="protein sequence ID" value="KAL3855765.1"/>
    <property type="molecule type" value="Genomic_DNA"/>
</dbReference>
<dbReference type="InterPro" id="IPR039788">
    <property type="entry name" value="NOL4/NOL4L"/>
</dbReference>
<evidence type="ECO:0000256" key="6">
    <source>
        <dbReference type="ARBA" id="ARBA00022840"/>
    </source>
</evidence>
<feature type="domain" description="Death" evidence="9">
    <location>
        <begin position="982"/>
        <end position="1050"/>
    </location>
</feature>
<dbReference type="Gene3D" id="1.10.10.10">
    <property type="entry name" value="Winged helix-like DNA-binding domain superfamily/Winged helix DNA-binding domain"/>
    <property type="match status" value="1"/>
</dbReference>